<dbReference type="SMART" id="SM00320">
    <property type="entry name" value="WD40"/>
    <property type="match status" value="2"/>
</dbReference>
<organism evidence="1 2">
    <name type="scientific">Sphaerobolus stellatus (strain SS14)</name>
    <dbReference type="NCBI Taxonomy" id="990650"/>
    <lineage>
        <taxon>Eukaryota</taxon>
        <taxon>Fungi</taxon>
        <taxon>Dikarya</taxon>
        <taxon>Basidiomycota</taxon>
        <taxon>Agaricomycotina</taxon>
        <taxon>Agaricomycetes</taxon>
        <taxon>Phallomycetidae</taxon>
        <taxon>Geastrales</taxon>
        <taxon>Sphaerobolaceae</taxon>
        <taxon>Sphaerobolus</taxon>
    </lineage>
</organism>
<dbReference type="InterPro" id="IPR036322">
    <property type="entry name" value="WD40_repeat_dom_sf"/>
</dbReference>
<gene>
    <name evidence="1" type="ORF">M422DRAFT_51580</name>
</gene>
<reference evidence="1 2" key="1">
    <citation type="submission" date="2014-06" db="EMBL/GenBank/DDBJ databases">
        <title>Evolutionary Origins and Diversification of the Mycorrhizal Mutualists.</title>
        <authorList>
            <consortium name="DOE Joint Genome Institute"/>
            <consortium name="Mycorrhizal Genomics Consortium"/>
            <person name="Kohler A."/>
            <person name="Kuo A."/>
            <person name="Nagy L.G."/>
            <person name="Floudas D."/>
            <person name="Copeland A."/>
            <person name="Barry K.W."/>
            <person name="Cichocki N."/>
            <person name="Veneault-Fourrey C."/>
            <person name="LaButti K."/>
            <person name="Lindquist E.A."/>
            <person name="Lipzen A."/>
            <person name="Lundell T."/>
            <person name="Morin E."/>
            <person name="Murat C."/>
            <person name="Riley R."/>
            <person name="Ohm R."/>
            <person name="Sun H."/>
            <person name="Tunlid A."/>
            <person name="Henrissat B."/>
            <person name="Grigoriev I.V."/>
            <person name="Hibbett D.S."/>
            <person name="Martin F."/>
        </authorList>
    </citation>
    <scope>NUCLEOTIDE SEQUENCE [LARGE SCALE GENOMIC DNA]</scope>
    <source>
        <strain evidence="1 2">SS14</strain>
    </source>
</reference>
<dbReference type="EMBL" id="KN837190">
    <property type="protein sequence ID" value="KIJ35332.1"/>
    <property type="molecule type" value="Genomic_DNA"/>
</dbReference>
<dbReference type="SUPFAM" id="SSF50978">
    <property type="entry name" value="WD40 repeat-like"/>
    <property type="match status" value="1"/>
</dbReference>
<proteinExistence type="predicted"/>
<dbReference type="Gene3D" id="2.130.10.10">
    <property type="entry name" value="YVTN repeat-like/Quinoprotein amine dehydrogenase"/>
    <property type="match status" value="1"/>
</dbReference>
<sequence>MIQRISSYVCGPVTNLVWAAGQERSMALIFSLADGTIHFYQALKGNRFEVTIILCGHPWAVESIDYDRYHHRLATTSGSEVKLWDLTANWDATLRKTANKDGQTCRAIRFIDNGASLVVTFMETLKVIIWTIEPWKRISKRIFSLNPNNPCRAGYSHITSDGNYILIDNLRNGADAYSLSSGRHLTTFHAPLTNHKPRHIATDVSNSIAIQGSDKRIVYVTNFGTAAPIETLAHGKTNKPVQAVALFSQGSHRWIASGGAHNQPSMVIWKEDYGWDYMHICSSRSVLVLELCTLDVFSDELFCYLSMLCDI</sequence>
<accession>A0A0C9V142</accession>
<dbReference type="InterPro" id="IPR015943">
    <property type="entry name" value="WD40/YVTN_repeat-like_dom_sf"/>
</dbReference>
<protein>
    <submittedName>
        <fullName evidence="1">Uncharacterized protein</fullName>
    </submittedName>
</protein>
<dbReference type="OrthoDB" id="3238562at2759"/>
<name>A0A0C9V142_SPHS4</name>
<dbReference type="Proteomes" id="UP000054279">
    <property type="component" value="Unassembled WGS sequence"/>
</dbReference>
<dbReference type="InterPro" id="IPR001680">
    <property type="entry name" value="WD40_rpt"/>
</dbReference>
<keyword evidence="2" id="KW-1185">Reference proteome</keyword>
<dbReference type="HOGENOM" id="CLU_057730_0_0_1"/>
<dbReference type="AlphaFoldDB" id="A0A0C9V142"/>
<evidence type="ECO:0000313" key="2">
    <source>
        <dbReference type="Proteomes" id="UP000054279"/>
    </source>
</evidence>
<evidence type="ECO:0000313" key="1">
    <source>
        <dbReference type="EMBL" id="KIJ35332.1"/>
    </source>
</evidence>